<feature type="transmembrane region" description="Helical" evidence="8">
    <location>
        <begin position="46"/>
        <end position="64"/>
    </location>
</feature>
<keyword evidence="6 8" id="KW-1133">Transmembrane helix</keyword>
<dbReference type="InterPro" id="IPR006741">
    <property type="entry name" value="AgrB"/>
</dbReference>
<name>A0ABR7KEC5_9FIRM</name>
<evidence type="ECO:0000313" key="9">
    <source>
        <dbReference type="EMBL" id="MBC6011080.1"/>
    </source>
</evidence>
<evidence type="ECO:0000313" key="10">
    <source>
        <dbReference type="Proteomes" id="UP000603474"/>
    </source>
</evidence>
<gene>
    <name evidence="9" type="ORF">H8909_12845</name>
</gene>
<evidence type="ECO:0000256" key="7">
    <source>
        <dbReference type="ARBA" id="ARBA00023136"/>
    </source>
</evidence>
<dbReference type="Proteomes" id="UP000603474">
    <property type="component" value="Unassembled WGS sequence"/>
</dbReference>
<keyword evidence="7 8" id="KW-0472">Membrane</keyword>
<proteinExistence type="predicted"/>
<evidence type="ECO:0000256" key="2">
    <source>
        <dbReference type="ARBA" id="ARBA00022654"/>
    </source>
</evidence>
<keyword evidence="2" id="KW-0673">Quorum sensing</keyword>
<keyword evidence="1" id="KW-1003">Cell membrane</keyword>
<accession>A0ABR7KEC5</accession>
<evidence type="ECO:0000256" key="6">
    <source>
        <dbReference type="ARBA" id="ARBA00022989"/>
    </source>
</evidence>
<dbReference type="Pfam" id="PF04647">
    <property type="entry name" value="AgrB"/>
    <property type="match status" value="1"/>
</dbReference>
<keyword evidence="10" id="KW-1185">Reference proteome</keyword>
<dbReference type="RefSeq" id="WP_187013104.1">
    <property type="nucleotide sequence ID" value="NZ_JACRWG010000111.1"/>
</dbReference>
<feature type="transmembrane region" description="Helical" evidence="8">
    <location>
        <begin position="21"/>
        <end position="40"/>
    </location>
</feature>
<keyword evidence="4 8" id="KW-0812">Transmembrane</keyword>
<keyword evidence="3" id="KW-0645">Protease</keyword>
<evidence type="ECO:0000256" key="1">
    <source>
        <dbReference type="ARBA" id="ARBA00022475"/>
    </source>
</evidence>
<evidence type="ECO:0000256" key="5">
    <source>
        <dbReference type="ARBA" id="ARBA00022801"/>
    </source>
</evidence>
<keyword evidence="5" id="KW-0378">Hydrolase</keyword>
<reference evidence="9 10" key="1">
    <citation type="submission" date="2020-08" db="EMBL/GenBank/DDBJ databases">
        <authorList>
            <person name="Liu C."/>
            <person name="Sun Q."/>
        </authorList>
    </citation>
    <scope>NUCLEOTIDE SEQUENCE [LARGE SCALE GENOMIC DNA]</scope>
    <source>
        <strain evidence="9 10">NSJ-22</strain>
    </source>
</reference>
<evidence type="ECO:0000256" key="3">
    <source>
        <dbReference type="ARBA" id="ARBA00022670"/>
    </source>
</evidence>
<protein>
    <submittedName>
        <fullName evidence="9">Accessory gene regulator B family protein</fullName>
    </submittedName>
</protein>
<sequence length="75" mass="8598">MYKGIKDAINNSESTKEAYIYGFKVILLNFITILSALLISQVYLNHIWAGLFFLVFFIPLRTLIGGYHCKNAYTC</sequence>
<organism evidence="9 10">
    <name type="scientific">Catenibacterium faecis</name>
    <dbReference type="NCBI Taxonomy" id="2764323"/>
    <lineage>
        <taxon>Bacteria</taxon>
        <taxon>Bacillati</taxon>
        <taxon>Bacillota</taxon>
        <taxon>Erysipelotrichia</taxon>
        <taxon>Erysipelotrichales</taxon>
        <taxon>Coprobacillaceae</taxon>
        <taxon>Catenibacterium</taxon>
    </lineage>
</organism>
<dbReference type="EMBL" id="JACRWG010000111">
    <property type="protein sequence ID" value="MBC6011080.1"/>
    <property type="molecule type" value="Genomic_DNA"/>
</dbReference>
<comment type="caution">
    <text evidence="9">The sequence shown here is derived from an EMBL/GenBank/DDBJ whole genome shotgun (WGS) entry which is preliminary data.</text>
</comment>
<evidence type="ECO:0000256" key="8">
    <source>
        <dbReference type="SAM" id="Phobius"/>
    </source>
</evidence>
<evidence type="ECO:0000256" key="4">
    <source>
        <dbReference type="ARBA" id="ARBA00022692"/>
    </source>
</evidence>